<reference evidence="2" key="1">
    <citation type="submission" date="2020-07" db="EMBL/GenBank/DDBJ databases">
        <title>The High-quality genome of the commercially important snow crab, Chionoecetes opilio.</title>
        <authorList>
            <person name="Jeong J.-H."/>
            <person name="Ryu S."/>
        </authorList>
    </citation>
    <scope>NUCLEOTIDE SEQUENCE</scope>
    <source>
        <strain evidence="2">MADBK_172401_WGS</strain>
        <tissue evidence="2">Digestive gland</tissue>
    </source>
</reference>
<accession>A0A8J5D2V3</accession>
<keyword evidence="1" id="KW-0472">Membrane</keyword>
<dbReference type="PANTHER" id="PTHR10974">
    <property type="entry name" value="FI08016P-RELATED"/>
    <property type="match status" value="1"/>
</dbReference>
<protein>
    <submittedName>
        <fullName evidence="2">Uncharacterized protein</fullName>
    </submittedName>
</protein>
<dbReference type="Gene3D" id="3.40.720.10">
    <property type="entry name" value="Alkaline Phosphatase, subunit A"/>
    <property type="match status" value="1"/>
</dbReference>
<proteinExistence type="predicted"/>
<dbReference type="OrthoDB" id="413313at2759"/>
<name>A0A8J5D2V3_CHIOP</name>
<dbReference type="Proteomes" id="UP000770661">
    <property type="component" value="Unassembled WGS sequence"/>
</dbReference>
<dbReference type="AlphaFoldDB" id="A0A8J5D2V3"/>
<dbReference type="InterPro" id="IPR017850">
    <property type="entry name" value="Alkaline_phosphatase_core_sf"/>
</dbReference>
<gene>
    <name evidence="2" type="ORF">GWK47_036067</name>
</gene>
<evidence type="ECO:0000313" key="2">
    <source>
        <dbReference type="EMBL" id="KAG0726675.1"/>
    </source>
</evidence>
<evidence type="ECO:0000313" key="3">
    <source>
        <dbReference type="Proteomes" id="UP000770661"/>
    </source>
</evidence>
<keyword evidence="1" id="KW-1133">Transmembrane helix</keyword>
<organism evidence="2 3">
    <name type="scientific">Chionoecetes opilio</name>
    <name type="common">Atlantic snow crab</name>
    <name type="synonym">Cancer opilio</name>
    <dbReference type="NCBI Taxonomy" id="41210"/>
    <lineage>
        <taxon>Eukaryota</taxon>
        <taxon>Metazoa</taxon>
        <taxon>Ecdysozoa</taxon>
        <taxon>Arthropoda</taxon>
        <taxon>Crustacea</taxon>
        <taxon>Multicrustacea</taxon>
        <taxon>Malacostraca</taxon>
        <taxon>Eumalacostraca</taxon>
        <taxon>Eucarida</taxon>
        <taxon>Decapoda</taxon>
        <taxon>Pleocyemata</taxon>
        <taxon>Brachyura</taxon>
        <taxon>Eubrachyura</taxon>
        <taxon>Majoidea</taxon>
        <taxon>Majidae</taxon>
        <taxon>Chionoecetes</taxon>
    </lineage>
</organism>
<keyword evidence="1" id="KW-0812">Transmembrane</keyword>
<sequence length="727" mass="83011">MTFHVDDTYAILSTQIKPRRIQPGKRTILVSVLLSVMLLMSQLFRALQLNHPPQLLNALSMESLTSMNIEAEVQPCVKTHLGSSSPEEDSQHSCRHLAPPRGLCSLIQTLFFNAKPQTCRHQKRVTFCATVFGQISCESPVQCTKLLHYVGVFDETEAKTKWKRVNPKDLKNFVQKEVTKNSYFGFLFIKCTNASMDNFEQPNYSEDYVNDSSESYTQLFLYPKKSTPGRKGLDVVGYPNINVVMVDSLSRPHFYRSLPKTIGLFEDLYEKKHPEVFDFQFVQAVKQRTYESLEALFSGYVNTTEIPFGTYDIPKRPLPVSQLLKHYKEKGFRTLWLEDLCWNWEWGLVKDLKVINDSDSYPSWNKFKSALKKANIDSIDVTLASCDILEANGKKDPFHNLPAVCYNGRYHHEYLLEYLQLYQEQAQNTDQPYFTFTVTDVAHDETGTRVQTLDDSLVKYLKFARGLKNTITILFSDHGSTYGKFMQSSPEAHVETFNPFLFLIMPKSIQDNLGVTVMKTLKYNERSLISLIDVHNMLLQLIGMEGKVPETTFAQKYTTPGGLLSSISARRTCEDIPLLQPNLCICKDFETVVKVSEFHKVLADFGIGIMNNMILQQHKKGGGVGFGNCKPLKPYEIRKVHEVHVSVYLIRYKLDVVVHGFKDVREDKEIFFLTVESDSNKMHCVSFPLSASACTASTQSAETKTLNRNYVCVTPRLRSRRVDSSVP</sequence>
<dbReference type="InterPro" id="IPR004245">
    <property type="entry name" value="DUF229"/>
</dbReference>
<dbReference type="SUPFAM" id="SSF53649">
    <property type="entry name" value="Alkaline phosphatase-like"/>
    <property type="match status" value="1"/>
</dbReference>
<dbReference type="GO" id="GO:0005615">
    <property type="term" value="C:extracellular space"/>
    <property type="evidence" value="ECO:0007669"/>
    <property type="project" value="TreeGrafter"/>
</dbReference>
<dbReference type="Pfam" id="PF02995">
    <property type="entry name" value="DUF229"/>
    <property type="match status" value="2"/>
</dbReference>
<feature type="transmembrane region" description="Helical" evidence="1">
    <location>
        <begin position="27"/>
        <end position="47"/>
    </location>
</feature>
<dbReference type="PANTHER" id="PTHR10974:SF39">
    <property type="entry name" value="E2F TRANSCRIPTION FACTOR CC-MB DOMAIN-CONTAINING PROTEIN"/>
    <property type="match status" value="1"/>
</dbReference>
<dbReference type="EMBL" id="JACEEZ010004080">
    <property type="protein sequence ID" value="KAG0726675.1"/>
    <property type="molecule type" value="Genomic_DNA"/>
</dbReference>
<evidence type="ECO:0000256" key="1">
    <source>
        <dbReference type="SAM" id="Phobius"/>
    </source>
</evidence>
<comment type="caution">
    <text evidence="2">The sequence shown here is derived from an EMBL/GenBank/DDBJ whole genome shotgun (WGS) entry which is preliminary data.</text>
</comment>
<keyword evidence="3" id="KW-1185">Reference proteome</keyword>